<dbReference type="PANTHER" id="PTHR46535:SF1">
    <property type="entry name" value="NEDD4-BINDING PROTEIN 2"/>
    <property type="match status" value="1"/>
</dbReference>
<dbReference type="Gene3D" id="3.40.50.300">
    <property type="entry name" value="P-loop containing nucleotide triphosphate hydrolases"/>
    <property type="match status" value="1"/>
</dbReference>
<dbReference type="GO" id="GO:0005634">
    <property type="term" value="C:nucleus"/>
    <property type="evidence" value="ECO:0007669"/>
    <property type="project" value="TreeGrafter"/>
</dbReference>
<organism evidence="2 3">
    <name type="scientific">Gasterosteus aculeatus aculeatus</name>
    <name type="common">three-spined stickleback</name>
    <dbReference type="NCBI Taxonomy" id="481459"/>
    <lineage>
        <taxon>Eukaryota</taxon>
        <taxon>Metazoa</taxon>
        <taxon>Chordata</taxon>
        <taxon>Craniata</taxon>
        <taxon>Vertebrata</taxon>
        <taxon>Euteleostomi</taxon>
        <taxon>Actinopterygii</taxon>
        <taxon>Neopterygii</taxon>
        <taxon>Teleostei</taxon>
        <taxon>Neoteleostei</taxon>
        <taxon>Acanthomorphata</taxon>
        <taxon>Eupercaria</taxon>
        <taxon>Perciformes</taxon>
        <taxon>Cottioidei</taxon>
        <taxon>Gasterosteales</taxon>
        <taxon>Gasterosteidae</taxon>
        <taxon>Gasterosteus</taxon>
    </lineage>
</organism>
<feature type="region of interest" description="Disordered" evidence="1">
    <location>
        <begin position="1"/>
        <end position="28"/>
    </location>
</feature>
<dbReference type="AlphaFoldDB" id="A0AAQ4PAU8"/>
<dbReference type="Ensembl" id="ENSGACT00000071058.1">
    <property type="protein sequence ID" value="ENSGACP00000034771.1"/>
    <property type="gene ID" value="ENSGACG00000028915.1"/>
</dbReference>
<evidence type="ECO:0000313" key="2">
    <source>
        <dbReference type="Ensembl" id="ENSGACP00000034771.1"/>
    </source>
</evidence>
<accession>A0AAQ4PAU8</accession>
<dbReference type="GeneTree" id="ENSGT00940000164462"/>
<dbReference type="GO" id="GO:0004519">
    <property type="term" value="F:endonuclease activity"/>
    <property type="evidence" value="ECO:0007669"/>
    <property type="project" value="TreeGrafter"/>
</dbReference>
<name>A0AAQ4PAU8_GASAC</name>
<proteinExistence type="predicted"/>
<reference evidence="2" key="3">
    <citation type="submission" date="2025-09" db="UniProtKB">
        <authorList>
            <consortium name="Ensembl"/>
        </authorList>
    </citation>
    <scope>IDENTIFICATION</scope>
</reference>
<dbReference type="InterPro" id="IPR052772">
    <property type="entry name" value="Endo/PolyKinase_Domain-Protein"/>
</dbReference>
<evidence type="ECO:0000313" key="3">
    <source>
        <dbReference type="Proteomes" id="UP000007635"/>
    </source>
</evidence>
<keyword evidence="3" id="KW-1185">Reference proteome</keyword>
<sequence>MTETAEDQLKPPLDLATSGRPSAFQRYKKQQDVSRALLDETTVAPSEGVVGGARAKTNPLTQQTLGNHNPGGVALSTDDYFSRNGVYQYDPAALGEAHEWNHKQAKEAFDRGANPIIIDNTNMQGWEMKPYVAQALKHGYKVLFREPDTWWKNKPRELERRNSHNVPVERIRRMLDNYERFVTVQSIMGSRMPETKPRLHLENSSSHNQLCVTEIYMITETF</sequence>
<dbReference type="PANTHER" id="PTHR46535">
    <property type="entry name" value="NEDD4-BINDING PROTEIN 2"/>
    <property type="match status" value="1"/>
</dbReference>
<evidence type="ECO:0000256" key="1">
    <source>
        <dbReference type="SAM" id="MobiDB-lite"/>
    </source>
</evidence>
<reference evidence="2 3" key="1">
    <citation type="journal article" date="2021" name="G3 (Bethesda)">
        <title>Improved contiguity of the threespine stickleback genome using long-read sequencing.</title>
        <authorList>
            <person name="Nath S."/>
            <person name="Shaw D.E."/>
            <person name="White M.A."/>
        </authorList>
    </citation>
    <scope>NUCLEOTIDE SEQUENCE [LARGE SCALE GENOMIC DNA]</scope>
    <source>
        <strain evidence="2 3">Lake Benthic</strain>
    </source>
</reference>
<dbReference type="InterPro" id="IPR027417">
    <property type="entry name" value="P-loop_NTPase"/>
</dbReference>
<dbReference type="Proteomes" id="UP000007635">
    <property type="component" value="Chromosome IX"/>
</dbReference>
<reference evidence="2" key="2">
    <citation type="submission" date="2025-08" db="UniProtKB">
        <authorList>
            <consortium name="Ensembl"/>
        </authorList>
    </citation>
    <scope>IDENTIFICATION</scope>
</reference>
<dbReference type="Pfam" id="PF13671">
    <property type="entry name" value="AAA_33"/>
    <property type="match status" value="1"/>
</dbReference>
<protein>
    <submittedName>
        <fullName evidence="2">NEDD4 binding protein 2</fullName>
    </submittedName>
</protein>